<dbReference type="SUPFAM" id="SSF47113">
    <property type="entry name" value="Histone-fold"/>
    <property type="match status" value="1"/>
</dbReference>
<evidence type="ECO:0000313" key="6">
    <source>
        <dbReference type="Proteomes" id="UP001497457"/>
    </source>
</evidence>
<dbReference type="EMBL" id="OZ075134">
    <property type="protein sequence ID" value="CAL4994228.1"/>
    <property type="molecule type" value="Genomic_DNA"/>
</dbReference>
<keyword evidence="2" id="KW-0539">Nucleus</keyword>
<evidence type="ECO:0000256" key="3">
    <source>
        <dbReference type="SAM" id="MobiDB-lite"/>
    </source>
</evidence>
<name>A0ABC9B6Y3_9POAL</name>
<comment type="subcellular location">
    <subcellularLocation>
        <location evidence="1">Nucleus</location>
    </subcellularLocation>
</comment>
<organism evidence="5 6">
    <name type="scientific">Urochloa decumbens</name>
    <dbReference type="NCBI Taxonomy" id="240449"/>
    <lineage>
        <taxon>Eukaryota</taxon>
        <taxon>Viridiplantae</taxon>
        <taxon>Streptophyta</taxon>
        <taxon>Embryophyta</taxon>
        <taxon>Tracheophyta</taxon>
        <taxon>Spermatophyta</taxon>
        <taxon>Magnoliopsida</taxon>
        <taxon>Liliopsida</taxon>
        <taxon>Poales</taxon>
        <taxon>Poaceae</taxon>
        <taxon>PACMAD clade</taxon>
        <taxon>Panicoideae</taxon>
        <taxon>Panicodae</taxon>
        <taxon>Paniceae</taxon>
        <taxon>Melinidinae</taxon>
        <taxon>Urochloa</taxon>
    </lineage>
</organism>
<proteinExistence type="predicted"/>
<gene>
    <name evidence="5" type="ORF">URODEC1_LOCUS61828</name>
</gene>
<accession>A0ABC9B6Y3</accession>
<evidence type="ECO:0000256" key="2">
    <source>
        <dbReference type="ARBA" id="ARBA00023242"/>
    </source>
</evidence>
<keyword evidence="6" id="KW-1185">Reference proteome</keyword>
<feature type="region of interest" description="Disordered" evidence="3">
    <location>
        <begin position="169"/>
        <end position="209"/>
    </location>
</feature>
<dbReference type="Proteomes" id="UP001497457">
    <property type="component" value="Chromosome 24b"/>
</dbReference>
<dbReference type="Pfam" id="PF00808">
    <property type="entry name" value="CBFD_NFYB_HMF"/>
    <property type="match status" value="1"/>
</dbReference>
<sequence>MSDGSKEGVGHPQELHESPPTPLPSLQQELDEFWRKTLEDINNTVNFNDHVLPASYVAKMIRDNQGSFTMSSDTPPCVAKLLEIFIQELTVRAWMCAKSHDRSSTILESDIYEAISSSESHAFLNDVLQRSRINHDQVNMSSNAPQLQQENECLADPTDPLCKSREQALQIPKDNLDPAISAQPSPVELKNNEDLNMPATSSGSMEETK</sequence>
<dbReference type="InterPro" id="IPR050568">
    <property type="entry name" value="Transcr_DNA_Rep_Reg"/>
</dbReference>
<dbReference type="Gene3D" id="1.10.20.10">
    <property type="entry name" value="Histone, subunit A"/>
    <property type="match status" value="1"/>
</dbReference>
<dbReference type="PANTHER" id="PTHR10252:SF136">
    <property type="entry name" value="TRANSCRIPTION FACTOR CBF_NF-Y_ARCHAEAL HISTONE DOMAIN-CONTAINING PROTEIN"/>
    <property type="match status" value="1"/>
</dbReference>
<dbReference type="AlphaFoldDB" id="A0ABC9B6Y3"/>
<evidence type="ECO:0000259" key="4">
    <source>
        <dbReference type="Pfam" id="PF00808"/>
    </source>
</evidence>
<dbReference type="PANTHER" id="PTHR10252">
    <property type="entry name" value="HISTONE-LIKE TRANSCRIPTION FACTOR CCAAT-RELATED"/>
    <property type="match status" value="1"/>
</dbReference>
<feature type="compositionally biased region" description="Polar residues" evidence="3">
    <location>
        <begin position="198"/>
        <end position="209"/>
    </location>
</feature>
<evidence type="ECO:0000313" key="5">
    <source>
        <dbReference type="EMBL" id="CAL4994228.1"/>
    </source>
</evidence>
<evidence type="ECO:0000256" key="1">
    <source>
        <dbReference type="ARBA" id="ARBA00004123"/>
    </source>
</evidence>
<protein>
    <recommendedName>
        <fullName evidence="4">Transcription factor CBF/NF-Y/archaeal histone domain-containing protein</fullName>
    </recommendedName>
</protein>
<dbReference type="InterPro" id="IPR003958">
    <property type="entry name" value="CBFA_NFYB_domain"/>
</dbReference>
<reference evidence="5" key="1">
    <citation type="submission" date="2024-10" db="EMBL/GenBank/DDBJ databases">
        <authorList>
            <person name="Ryan C."/>
        </authorList>
    </citation>
    <scope>NUCLEOTIDE SEQUENCE [LARGE SCALE GENOMIC DNA]</scope>
</reference>
<dbReference type="GO" id="GO:0005634">
    <property type="term" value="C:nucleus"/>
    <property type="evidence" value="ECO:0007669"/>
    <property type="project" value="UniProtKB-SubCell"/>
</dbReference>
<dbReference type="InterPro" id="IPR009072">
    <property type="entry name" value="Histone-fold"/>
</dbReference>
<feature type="region of interest" description="Disordered" evidence="3">
    <location>
        <begin position="1"/>
        <end position="25"/>
    </location>
</feature>
<feature type="domain" description="Transcription factor CBF/NF-Y/archaeal histone" evidence="4">
    <location>
        <begin position="52"/>
        <end position="114"/>
    </location>
</feature>
<feature type="compositionally biased region" description="Basic and acidic residues" evidence="3">
    <location>
        <begin position="1"/>
        <end position="17"/>
    </location>
</feature>